<dbReference type="HOGENOM" id="CLU_2104905_0_0_11"/>
<proteinExistence type="predicted"/>
<evidence type="ECO:0000256" key="1">
    <source>
        <dbReference type="SAM" id="Phobius"/>
    </source>
</evidence>
<feature type="transmembrane region" description="Helical" evidence="1">
    <location>
        <begin position="15"/>
        <end position="34"/>
    </location>
</feature>
<keyword evidence="1" id="KW-0812">Transmembrane</keyword>
<reference evidence="2 3" key="1">
    <citation type="submission" date="2012-06" db="EMBL/GenBank/DDBJ databases">
        <title>Complete genome sequence of Corynebacterium terpenotabidum Y-11 (=DSM 44721).</title>
        <authorList>
            <person name="Ruckert C."/>
            <person name="Albersmeier A."/>
            <person name="Al-Dilaimi A."/>
            <person name="Szczepanowski R."/>
            <person name="Kalinowski J."/>
        </authorList>
    </citation>
    <scope>NUCLEOTIDE SEQUENCE [LARGE SCALE GENOMIC DNA]</scope>
    <source>
        <strain evidence="2 3">Y-11</strain>
    </source>
</reference>
<evidence type="ECO:0000313" key="2">
    <source>
        <dbReference type="EMBL" id="AGP31713.1"/>
    </source>
</evidence>
<dbReference type="AlphaFoldDB" id="S4XM47"/>
<organism evidence="2 3">
    <name type="scientific">Corynebacterium terpenotabidum Y-11</name>
    <dbReference type="NCBI Taxonomy" id="1200352"/>
    <lineage>
        <taxon>Bacteria</taxon>
        <taxon>Bacillati</taxon>
        <taxon>Actinomycetota</taxon>
        <taxon>Actinomycetes</taxon>
        <taxon>Mycobacteriales</taxon>
        <taxon>Corynebacteriaceae</taxon>
        <taxon>Corynebacterium</taxon>
    </lineage>
</organism>
<evidence type="ECO:0000313" key="3">
    <source>
        <dbReference type="Proteomes" id="UP000014809"/>
    </source>
</evidence>
<gene>
    <name evidence="2" type="ORF">A606_10370</name>
</gene>
<dbReference type="KEGG" id="cter:A606_10370"/>
<protein>
    <submittedName>
        <fullName evidence="2">Uncharacterized protein</fullName>
    </submittedName>
</protein>
<dbReference type="EMBL" id="CP003696">
    <property type="protein sequence ID" value="AGP31713.1"/>
    <property type="molecule type" value="Genomic_DNA"/>
</dbReference>
<dbReference type="STRING" id="1200352.A606_10370"/>
<feature type="transmembrane region" description="Helical" evidence="1">
    <location>
        <begin position="41"/>
        <end position="61"/>
    </location>
</feature>
<name>S4XM47_9CORY</name>
<dbReference type="PATRIC" id="fig|1200352.3.peg.2115"/>
<accession>S4XM47</accession>
<keyword evidence="3" id="KW-1185">Reference proteome</keyword>
<keyword evidence="1" id="KW-0472">Membrane</keyword>
<dbReference type="Proteomes" id="UP000014809">
    <property type="component" value="Chromosome"/>
</dbReference>
<sequence length="115" mass="12627">MGPGTPPAVFYKKRWVAALFSFFWSSIGAANWYLGNYYRALAQMIVGGTGILVAQLGPLVVISGKGFEATAGMHVPLIFGLFLWSVVLIWGFVEFIMILGGFGPYRRDARGYDLV</sequence>
<feature type="transmembrane region" description="Helical" evidence="1">
    <location>
        <begin position="81"/>
        <end position="102"/>
    </location>
</feature>
<keyword evidence="1" id="KW-1133">Transmembrane helix</keyword>